<comment type="catalytic activity">
    <reaction evidence="8">
        <text>DNA(n) + a 2'-deoxyribonucleoside 5'-triphosphate = DNA(n+1) + diphosphate</text>
        <dbReference type="Rhea" id="RHEA:22508"/>
        <dbReference type="Rhea" id="RHEA-COMP:17339"/>
        <dbReference type="Rhea" id="RHEA-COMP:17340"/>
        <dbReference type="ChEBI" id="CHEBI:33019"/>
        <dbReference type="ChEBI" id="CHEBI:61560"/>
        <dbReference type="ChEBI" id="CHEBI:173112"/>
        <dbReference type="EC" id="2.7.7.7"/>
    </reaction>
</comment>
<dbReference type="GO" id="GO:0000166">
    <property type="term" value="F:nucleotide binding"/>
    <property type="evidence" value="ECO:0007669"/>
    <property type="project" value="InterPro"/>
</dbReference>
<name>X1SQE2_9ZZZZ</name>
<keyword evidence="3" id="KW-0808">Transferase</keyword>
<dbReference type="EMBL" id="BARW01005093">
    <property type="protein sequence ID" value="GAI70014.1"/>
    <property type="molecule type" value="Genomic_DNA"/>
</dbReference>
<evidence type="ECO:0000256" key="4">
    <source>
        <dbReference type="ARBA" id="ARBA00022695"/>
    </source>
</evidence>
<gene>
    <name evidence="10" type="ORF">S12H4_11373</name>
</gene>
<keyword evidence="5" id="KW-0235">DNA replication</keyword>
<evidence type="ECO:0000256" key="8">
    <source>
        <dbReference type="ARBA" id="ARBA00049244"/>
    </source>
</evidence>
<evidence type="ECO:0000256" key="5">
    <source>
        <dbReference type="ARBA" id="ARBA00022705"/>
    </source>
</evidence>
<keyword evidence="6" id="KW-0239">DNA-directed DNA polymerase</keyword>
<dbReference type="Gene3D" id="3.90.1600.10">
    <property type="entry name" value="Palm domain of DNA polymerase"/>
    <property type="match status" value="1"/>
</dbReference>
<feature type="domain" description="DNA-directed DNA polymerase family B mitochondria/virus" evidence="9">
    <location>
        <begin position="121"/>
        <end position="237"/>
    </location>
</feature>
<evidence type="ECO:0000256" key="6">
    <source>
        <dbReference type="ARBA" id="ARBA00022932"/>
    </source>
</evidence>
<dbReference type="Pfam" id="PF03175">
    <property type="entry name" value="DNA_pol_B_2"/>
    <property type="match status" value="1"/>
</dbReference>
<feature type="non-terminal residue" evidence="10">
    <location>
        <position position="255"/>
    </location>
</feature>
<dbReference type="GO" id="GO:0006260">
    <property type="term" value="P:DNA replication"/>
    <property type="evidence" value="ECO:0007669"/>
    <property type="project" value="UniProtKB-KW"/>
</dbReference>
<keyword evidence="4" id="KW-0548">Nucleotidyltransferase</keyword>
<organism evidence="10">
    <name type="scientific">marine sediment metagenome</name>
    <dbReference type="NCBI Taxonomy" id="412755"/>
    <lineage>
        <taxon>unclassified sequences</taxon>
        <taxon>metagenomes</taxon>
        <taxon>ecological metagenomes</taxon>
    </lineage>
</organism>
<dbReference type="EC" id="2.7.7.7" evidence="2"/>
<evidence type="ECO:0000256" key="1">
    <source>
        <dbReference type="ARBA" id="ARBA00005755"/>
    </source>
</evidence>
<dbReference type="InterPro" id="IPR004868">
    <property type="entry name" value="DNA-dir_DNA_pol_B_mt/vir"/>
</dbReference>
<proteinExistence type="inferred from homology"/>
<dbReference type="GO" id="GO:0003887">
    <property type="term" value="F:DNA-directed DNA polymerase activity"/>
    <property type="evidence" value="ECO:0007669"/>
    <property type="project" value="UniProtKB-KW"/>
</dbReference>
<evidence type="ECO:0000256" key="2">
    <source>
        <dbReference type="ARBA" id="ARBA00012417"/>
    </source>
</evidence>
<comment type="caution">
    <text evidence="10">The sequence shown here is derived from an EMBL/GenBank/DDBJ whole genome shotgun (WGS) entry which is preliminary data.</text>
</comment>
<protein>
    <recommendedName>
        <fullName evidence="2">DNA-directed DNA polymerase</fullName>
        <ecNumber evidence="2">2.7.7.7</ecNumber>
    </recommendedName>
</protein>
<dbReference type="AlphaFoldDB" id="X1SQE2"/>
<dbReference type="InterPro" id="IPR023211">
    <property type="entry name" value="DNA_pol_palm_dom_sf"/>
</dbReference>
<dbReference type="GO" id="GO:0003677">
    <property type="term" value="F:DNA binding"/>
    <property type="evidence" value="ECO:0007669"/>
    <property type="project" value="UniProtKB-KW"/>
</dbReference>
<sequence>HTAPKVKLWVIARNVTFDFTVVKGWRHLRKAGYKLKFFHNQGTCNIISVRKKSNSIVFLDSMNWFVESLEKTGERIGIKRIAVDYKTCSKSELSIACKNHVLIELENFKLFIRFLEGNRVARLCYTRGSTAMAAFLLSHYTTKIYIHNNKQAIDLERESYKGGRVECFYLGELTNETYYMLDVNSLYPFVMRNNLYPVKYTKIVHNVTPRSLAASLQRKAVVAKVLLETDLPIYAVRRGRCMFPVGRFWTTLCTP</sequence>
<evidence type="ECO:0000313" key="10">
    <source>
        <dbReference type="EMBL" id="GAI70014.1"/>
    </source>
</evidence>
<feature type="non-terminal residue" evidence="10">
    <location>
        <position position="1"/>
    </location>
</feature>
<reference evidence="10" key="1">
    <citation type="journal article" date="2014" name="Front. Microbiol.">
        <title>High frequency of phylogenetically diverse reductive dehalogenase-homologous genes in deep subseafloor sedimentary metagenomes.</title>
        <authorList>
            <person name="Kawai M."/>
            <person name="Futagami T."/>
            <person name="Toyoda A."/>
            <person name="Takaki Y."/>
            <person name="Nishi S."/>
            <person name="Hori S."/>
            <person name="Arai W."/>
            <person name="Tsubouchi T."/>
            <person name="Morono Y."/>
            <person name="Uchiyama I."/>
            <person name="Ito T."/>
            <person name="Fujiyama A."/>
            <person name="Inagaki F."/>
            <person name="Takami H."/>
        </authorList>
    </citation>
    <scope>NUCLEOTIDE SEQUENCE</scope>
    <source>
        <strain evidence="10">Expedition CK06-06</strain>
    </source>
</reference>
<dbReference type="SUPFAM" id="SSF56672">
    <property type="entry name" value="DNA/RNA polymerases"/>
    <property type="match status" value="1"/>
</dbReference>
<comment type="similarity">
    <text evidence="1">Belongs to the DNA polymerase type-B family.</text>
</comment>
<evidence type="ECO:0000256" key="7">
    <source>
        <dbReference type="ARBA" id="ARBA00023125"/>
    </source>
</evidence>
<evidence type="ECO:0000256" key="3">
    <source>
        <dbReference type="ARBA" id="ARBA00022679"/>
    </source>
</evidence>
<keyword evidence="7" id="KW-0238">DNA-binding</keyword>
<accession>X1SQE2</accession>
<dbReference type="InterPro" id="IPR043502">
    <property type="entry name" value="DNA/RNA_pol_sf"/>
</dbReference>
<evidence type="ECO:0000259" key="9">
    <source>
        <dbReference type="Pfam" id="PF03175"/>
    </source>
</evidence>